<keyword evidence="5" id="KW-1185">Reference proteome</keyword>
<evidence type="ECO:0000313" key="5">
    <source>
        <dbReference type="Proteomes" id="UP001249851"/>
    </source>
</evidence>
<dbReference type="AlphaFoldDB" id="A0AAD9QAK5"/>
<dbReference type="Pfam" id="PF02140">
    <property type="entry name" value="SUEL_Lectin"/>
    <property type="match status" value="1"/>
</dbReference>
<feature type="compositionally biased region" description="Polar residues" evidence="1">
    <location>
        <begin position="253"/>
        <end position="274"/>
    </location>
</feature>
<sequence length="365" mass="39808">MTFSKWLLSFYTSFLLGIVGIDAYKMDIRMMRSVYVCQNKTIKLKCERPKVLEIGAADYGREEDSICKKDRKSDEACKLVDKTEAVKSLCNNRRRCKMKVSSSIFGDPCAGLNPYLNIMYVCVQNRCSLTSATTLTTKLTEGKSAHTEGSTATQSILHGPKTIISPRAKFQLISEGIKTAQSSNIDSPTPAQIKQSSTAEPSSTAITADVPTSSANSWTTKAQMKLPVSSELTSTTPTNKCSTATHRKRSDVASANTTKPPETVESSGTNTTTEGMIATHKRRGNISAMGNITGLPATSEPTNTQRTPKQRQDNKLQSNMSKRDPSNSIIVESLSGSANQPSCTFGSYFLSWTCLCSLVVFWLQL</sequence>
<dbReference type="PROSITE" id="PS50228">
    <property type="entry name" value="SUEL_LECTIN"/>
    <property type="match status" value="1"/>
</dbReference>
<accession>A0AAD9QAK5</accession>
<feature type="compositionally biased region" description="Polar residues" evidence="1">
    <location>
        <begin position="181"/>
        <end position="222"/>
    </location>
</feature>
<feature type="compositionally biased region" description="Polar residues" evidence="1">
    <location>
        <begin position="230"/>
        <end position="244"/>
    </location>
</feature>
<evidence type="ECO:0000313" key="4">
    <source>
        <dbReference type="EMBL" id="KAK2557391.1"/>
    </source>
</evidence>
<gene>
    <name evidence="4" type="ORF">P5673_020506</name>
</gene>
<proteinExistence type="predicted"/>
<feature type="region of interest" description="Disordered" evidence="1">
    <location>
        <begin position="181"/>
        <end position="325"/>
    </location>
</feature>
<dbReference type="EMBL" id="JARQWQ010000050">
    <property type="protein sequence ID" value="KAK2557391.1"/>
    <property type="molecule type" value="Genomic_DNA"/>
</dbReference>
<reference evidence="4" key="2">
    <citation type="journal article" date="2023" name="Science">
        <title>Genomic signatures of disease resistance in endangered staghorn corals.</title>
        <authorList>
            <person name="Vollmer S.V."/>
            <person name="Selwyn J.D."/>
            <person name="Despard B.A."/>
            <person name="Roesel C.L."/>
        </authorList>
    </citation>
    <scope>NUCLEOTIDE SEQUENCE</scope>
    <source>
        <strain evidence="4">K2</strain>
    </source>
</reference>
<dbReference type="PANTHER" id="PTHR46780">
    <property type="entry name" value="PROTEIN EVA-1"/>
    <property type="match status" value="1"/>
</dbReference>
<dbReference type="InterPro" id="IPR043159">
    <property type="entry name" value="Lectin_gal-bd_sf"/>
</dbReference>
<organism evidence="4 5">
    <name type="scientific">Acropora cervicornis</name>
    <name type="common">Staghorn coral</name>
    <dbReference type="NCBI Taxonomy" id="6130"/>
    <lineage>
        <taxon>Eukaryota</taxon>
        <taxon>Metazoa</taxon>
        <taxon>Cnidaria</taxon>
        <taxon>Anthozoa</taxon>
        <taxon>Hexacorallia</taxon>
        <taxon>Scleractinia</taxon>
        <taxon>Astrocoeniina</taxon>
        <taxon>Acroporidae</taxon>
        <taxon>Acropora</taxon>
    </lineage>
</organism>
<keyword evidence="2" id="KW-0732">Signal</keyword>
<feature type="domain" description="SUEL-type lectin" evidence="3">
    <location>
        <begin position="36"/>
        <end position="123"/>
    </location>
</feature>
<dbReference type="InterPro" id="IPR000922">
    <property type="entry name" value="Lectin_gal-bd_dom"/>
</dbReference>
<reference evidence="4" key="1">
    <citation type="journal article" date="2023" name="G3 (Bethesda)">
        <title>Whole genome assembly and annotation of the endangered Caribbean coral Acropora cervicornis.</title>
        <authorList>
            <person name="Selwyn J.D."/>
            <person name="Vollmer S.V."/>
        </authorList>
    </citation>
    <scope>NUCLEOTIDE SEQUENCE</scope>
    <source>
        <strain evidence="4">K2</strain>
    </source>
</reference>
<dbReference type="Gene3D" id="2.60.120.740">
    <property type="match status" value="1"/>
</dbReference>
<protein>
    <submittedName>
        <fullName evidence="4">Adhesion G protein-coupled receptor L2</fullName>
    </submittedName>
</protein>
<evidence type="ECO:0000259" key="3">
    <source>
        <dbReference type="PROSITE" id="PS50228"/>
    </source>
</evidence>
<feature type="chain" id="PRO_5042109523" evidence="2">
    <location>
        <begin position="24"/>
        <end position="365"/>
    </location>
</feature>
<feature type="signal peptide" evidence="2">
    <location>
        <begin position="1"/>
        <end position="23"/>
    </location>
</feature>
<keyword evidence="4" id="KW-0675">Receptor</keyword>
<evidence type="ECO:0000256" key="1">
    <source>
        <dbReference type="SAM" id="MobiDB-lite"/>
    </source>
</evidence>
<name>A0AAD9QAK5_ACRCE</name>
<dbReference type="CDD" id="cd22829">
    <property type="entry name" value="Gal_Rha_Lectin_EVA1_EVA1C_rpt2"/>
    <property type="match status" value="1"/>
</dbReference>
<dbReference type="GO" id="GO:0030246">
    <property type="term" value="F:carbohydrate binding"/>
    <property type="evidence" value="ECO:0007669"/>
    <property type="project" value="InterPro"/>
</dbReference>
<feature type="compositionally biased region" description="Polar residues" evidence="1">
    <location>
        <begin position="315"/>
        <end position="325"/>
    </location>
</feature>
<dbReference type="Proteomes" id="UP001249851">
    <property type="component" value="Unassembled WGS sequence"/>
</dbReference>
<comment type="caution">
    <text evidence="4">The sequence shown here is derived from an EMBL/GenBank/DDBJ whole genome shotgun (WGS) entry which is preliminary data.</text>
</comment>
<evidence type="ECO:0000256" key="2">
    <source>
        <dbReference type="SAM" id="SignalP"/>
    </source>
</evidence>